<keyword evidence="1" id="KW-0812">Transmembrane</keyword>
<proteinExistence type="predicted"/>
<dbReference type="GeneID" id="99985745"/>
<gene>
    <name evidence="2" type="ORF">SAMN05216290_1007</name>
</gene>
<evidence type="ECO:0000256" key="1">
    <source>
        <dbReference type="SAM" id="Phobius"/>
    </source>
</evidence>
<evidence type="ECO:0000313" key="3">
    <source>
        <dbReference type="Proteomes" id="UP000199437"/>
    </source>
</evidence>
<organism evidence="2 3">
    <name type="scientific">Roseivirga pacifica</name>
    <dbReference type="NCBI Taxonomy" id="1267423"/>
    <lineage>
        <taxon>Bacteria</taxon>
        <taxon>Pseudomonadati</taxon>
        <taxon>Bacteroidota</taxon>
        <taxon>Cytophagia</taxon>
        <taxon>Cytophagales</taxon>
        <taxon>Roseivirgaceae</taxon>
        <taxon>Roseivirga</taxon>
    </lineage>
</organism>
<keyword evidence="1" id="KW-1133">Transmembrane helix</keyword>
<dbReference type="InterPro" id="IPR007163">
    <property type="entry name" value="VCA0040-like"/>
</dbReference>
<dbReference type="Pfam" id="PF04018">
    <property type="entry name" value="VCA0040-like"/>
    <property type="match status" value="1"/>
</dbReference>
<accession>A0A1I0N977</accession>
<dbReference type="EMBL" id="FOIR01000001">
    <property type="protein sequence ID" value="SEV97485.1"/>
    <property type="molecule type" value="Genomic_DNA"/>
</dbReference>
<sequence>MNRLVDYVSLYLKGIAMGSADVVPGVSGGTIAFITGIYEKLLQSIKNCDLQALNYLKKLEIKALWEHINGTFLVVLLAGIATSVLSLAKVITPLLETQPIQVWSFFFGLIVISALIILREVKQWNFGVVIAILVGIGVAYYITSSTPAETPDEPWFLFIAGAVAICAMILPGISGSFILLLFGKYEYVLSAIKEFRIADLVFFGLGCIVGILSFARLVSWLFNKYHNITVGVLSGFMIGSLNKVWPWKNTIETYVDRHGEIKPLFQVNVLPNDYLAKTGGEPYFIEAIGFAALGFLLVLGIDRLAAYLSKD</sequence>
<dbReference type="PANTHER" id="PTHR37308:SF1">
    <property type="entry name" value="POLYPRENYL-PHOSPHATE TRANSPORTER"/>
    <property type="match status" value="1"/>
</dbReference>
<reference evidence="3" key="1">
    <citation type="submission" date="2016-10" db="EMBL/GenBank/DDBJ databases">
        <authorList>
            <person name="Varghese N."/>
            <person name="Submissions S."/>
        </authorList>
    </citation>
    <scope>NUCLEOTIDE SEQUENCE [LARGE SCALE GENOMIC DNA]</scope>
    <source>
        <strain evidence="3">CGMCC 1.12402</strain>
    </source>
</reference>
<feature type="transmembrane region" description="Helical" evidence="1">
    <location>
        <begin position="100"/>
        <end position="118"/>
    </location>
</feature>
<dbReference type="PANTHER" id="PTHR37308">
    <property type="entry name" value="INTEGRAL MEMBRANE PROTEIN"/>
    <property type="match status" value="1"/>
</dbReference>
<keyword evidence="3" id="KW-1185">Reference proteome</keyword>
<evidence type="ECO:0000313" key="2">
    <source>
        <dbReference type="EMBL" id="SEV97485.1"/>
    </source>
</evidence>
<name>A0A1I0N977_9BACT</name>
<keyword evidence="1" id="KW-0472">Membrane</keyword>
<feature type="transmembrane region" description="Helical" evidence="1">
    <location>
        <begin position="155"/>
        <end position="183"/>
    </location>
</feature>
<dbReference type="AlphaFoldDB" id="A0A1I0N977"/>
<dbReference type="OrthoDB" id="9793746at2"/>
<feature type="transmembrane region" description="Helical" evidence="1">
    <location>
        <begin position="283"/>
        <end position="301"/>
    </location>
</feature>
<dbReference type="RefSeq" id="WP_090257422.1">
    <property type="nucleotide sequence ID" value="NZ_FOIR01000001.1"/>
</dbReference>
<dbReference type="STRING" id="1267423.SAMN05216290_1007"/>
<feature type="transmembrane region" description="Helical" evidence="1">
    <location>
        <begin position="125"/>
        <end position="143"/>
    </location>
</feature>
<feature type="transmembrane region" description="Helical" evidence="1">
    <location>
        <begin position="67"/>
        <end position="88"/>
    </location>
</feature>
<dbReference type="Proteomes" id="UP000199437">
    <property type="component" value="Unassembled WGS sequence"/>
</dbReference>
<protein>
    <submittedName>
        <fullName evidence="2">Putative membrane protein</fullName>
    </submittedName>
</protein>
<feature type="transmembrane region" description="Helical" evidence="1">
    <location>
        <begin position="195"/>
        <end position="215"/>
    </location>
</feature>